<gene>
    <name evidence="2" type="ORF">PBRASI_LOCUS5790</name>
</gene>
<feature type="region of interest" description="Disordered" evidence="1">
    <location>
        <begin position="132"/>
        <end position="229"/>
    </location>
</feature>
<evidence type="ECO:0000313" key="3">
    <source>
        <dbReference type="Proteomes" id="UP000789739"/>
    </source>
</evidence>
<evidence type="ECO:0000256" key="1">
    <source>
        <dbReference type="SAM" id="MobiDB-lite"/>
    </source>
</evidence>
<dbReference type="EMBL" id="CAJVPI010000710">
    <property type="protein sequence ID" value="CAG8564953.1"/>
    <property type="molecule type" value="Genomic_DNA"/>
</dbReference>
<feature type="compositionally biased region" description="Low complexity" evidence="1">
    <location>
        <begin position="137"/>
        <end position="156"/>
    </location>
</feature>
<dbReference type="Proteomes" id="UP000789739">
    <property type="component" value="Unassembled WGS sequence"/>
</dbReference>
<sequence>MSLPRRPQKLALFQRIHDGFVFSGTRKRSRFDVTPLKLTGDVKELAIVSQPGLFEVPKLGTLCSDSENDIYKQNKADYLIGVQQLDYGPYSSFAPTFDSEYATVTFEESMILRSSRKRKRIKMLNGHQNEINQDIVSDSTNSLTSDSSPLTSPMTSAPTPPVGCEDSLDEANTDNLKSTSSELKEIPNGGDTEAPQDGGTDLEMSDNNETITNGAHTNGTEDAEQEKTCDQPDMEKILEENTDLLKSLQRMQDERFSTKNPDRISKEERELALQIRDRLSKLVSQVPPSALASFEDIEKAAQRIPLHDVTFTGTLPAHKLYAYATNHSSSASISPMACTVPDRYAKAPAYYANGMVYAPTGYPVHMATHYPSY</sequence>
<dbReference type="OrthoDB" id="21648at2759"/>
<feature type="compositionally biased region" description="Polar residues" evidence="1">
    <location>
        <begin position="205"/>
        <end position="220"/>
    </location>
</feature>
<accession>A0A9N9BID3</accession>
<dbReference type="Pfam" id="PF12024">
    <property type="entry name" value="DUF3512"/>
    <property type="match status" value="1"/>
</dbReference>
<comment type="caution">
    <text evidence="2">The sequence shown here is derived from an EMBL/GenBank/DDBJ whole genome shotgun (WGS) entry which is preliminary data.</text>
</comment>
<keyword evidence="3" id="KW-1185">Reference proteome</keyword>
<dbReference type="InterPro" id="IPR021900">
    <property type="entry name" value="DUF3512"/>
</dbReference>
<reference evidence="2" key="1">
    <citation type="submission" date="2021-06" db="EMBL/GenBank/DDBJ databases">
        <authorList>
            <person name="Kallberg Y."/>
            <person name="Tangrot J."/>
            <person name="Rosling A."/>
        </authorList>
    </citation>
    <scope>NUCLEOTIDE SEQUENCE</scope>
    <source>
        <strain evidence="2">BR232B</strain>
    </source>
</reference>
<name>A0A9N9BID3_9GLOM</name>
<organism evidence="2 3">
    <name type="scientific">Paraglomus brasilianum</name>
    <dbReference type="NCBI Taxonomy" id="144538"/>
    <lineage>
        <taxon>Eukaryota</taxon>
        <taxon>Fungi</taxon>
        <taxon>Fungi incertae sedis</taxon>
        <taxon>Mucoromycota</taxon>
        <taxon>Glomeromycotina</taxon>
        <taxon>Glomeromycetes</taxon>
        <taxon>Paraglomerales</taxon>
        <taxon>Paraglomeraceae</taxon>
        <taxon>Paraglomus</taxon>
    </lineage>
</organism>
<evidence type="ECO:0000313" key="2">
    <source>
        <dbReference type="EMBL" id="CAG8564953.1"/>
    </source>
</evidence>
<dbReference type="AlphaFoldDB" id="A0A9N9BID3"/>
<proteinExistence type="predicted"/>
<protein>
    <submittedName>
        <fullName evidence="2">10585_t:CDS:1</fullName>
    </submittedName>
</protein>